<dbReference type="Proteomes" id="UP001366166">
    <property type="component" value="Chromosome"/>
</dbReference>
<keyword evidence="1" id="KW-0732">Signal</keyword>
<keyword evidence="3" id="KW-1185">Reference proteome</keyword>
<evidence type="ECO:0000256" key="1">
    <source>
        <dbReference type="SAM" id="SignalP"/>
    </source>
</evidence>
<protein>
    <recommendedName>
        <fullName evidence="4">Lipoprotein</fullName>
    </recommendedName>
</protein>
<feature type="signal peptide" evidence="1">
    <location>
        <begin position="1"/>
        <end position="27"/>
    </location>
</feature>
<reference evidence="3" key="1">
    <citation type="journal article" date="2023" name="Arch. Microbiol.">
        <title>Desulfoferula mesophilus gen. nov. sp. nov., a mesophilic sulfate-reducing bacterium isolated from a brackish lake sediment.</title>
        <authorList>
            <person name="Watanabe T."/>
            <person name="Yabe T."/>
            <person name="Tsuji J.M."/>
            <person name="Fukui M."/>
        </authorList>
    </citation>
    <scope>NUCLEOTIDE SEQUENCE [LARGE SCALE GENOMIC DNA]</scope>
    <source>
        <strain evidence="3">12FAK</strain>
    </source>
</reference>
<evidence type="ECO:0008006" key="4">
    <source>
        <dbReference type="Google" id="ProtNLM"/>
    </source>
</evidence>
<feature type="chain" id="PRO_5043672749" description="Lipoprotein" evidence="1">
    <location>
        <begin position="28"/>
        <end position="212"/>
    </location>
</feature>
<sequence>MLAARAAAVIMALALLASVGCSTVQEAYNEYDPRPRPADAAFAKVLEKYLVEGSIHHGAATEMLAQVVPANWEVRVAWVDRRAEAFAWRPEQKAKDLADQKAEYQKFNTVLASVFVPDKKWNNLDENDTNWRVYLINAKGERVEPVDVRQIKKRTAIHGAIYPFWGPWSRLYLLKFPINDAQGKPFLAPGEKEATLLVTGAPGQESFKLVMR</sequence>
<dbReference type="PROSITE" id="PS51257">
    <property type="entry name" value="PROKAR_LIPOPROTEIN"/>
    <property type="match status" value="1"/>
</dbReference>
<dbReference type="RefSeq" id="WP_338602147.1">
    <property type="nucleotide sequence ID" value="NZ_AP028679.1"/>
</dbReference>
<evidence type="ECO:0000313" key="2">
    <source>
        <dbReference type="EMBL" id="BEQ16389.1"/>
    </source>
</evidence>
<organism evidence="2 3">
    <name type="scientific">Desulfoferula mesophila</name>
    <dbReference type="NCBI Taxonomy" id="3058419"/>
    <lineage>
        <taxon>Bacteria</taxon>
        <taxon>Pseudomonadati</taxon>
        <taxon>Thermodesulfobacteriota</taxon>
        <taxon>Desulfarculia</taxon>
        <taxon>Desulfarculales</taxon>
        <taxon>Desulfarculaceae</taxon>
        <taxon>Desulfoferula</taxon>
    </lineage>
</organism>
<accession>A0AAU9ETC2</accession>
<name>A0AAU9ETC2_9BACT</name>
<gene>
    <name evidence="2" type="ORF">FAK_34550</name>
</gene>
<evidence type="ECO:0000313" key="3">
    <source>
        <dbReference type="Proteomes" id="UP001366166"/>
    </source>
</evidence>
<proteinExistence type="predicted"/>
<dbReference type="EMBL" id="AP028679">
    <property type="protein sequence ID" value="BEQ16389.1"/>
    <property type="molecule type" value="Genomic_DNA"/>
</dbReference>
<dbReference type="AlphaFoldDB" id="A0AAU9ETC2"/>
<dbReference type="KEGG" id="dmp:FAK_34550"/>